<name>A0A2V3J2Q8_9FLOR</name>
<organism evidence="6 7">
    <name type="scientific">Gracilariopsis chorda</name>
    <dbReference type="NCBI Taxonomy" id="448386"/>
    <lineage>
        <taxon>Eukaryota</taxon>
        <taxon>Rhodophyta</taxon>
        <taxon>Florideophyceae</taxon>
        <taxon>Rhodymeniophycidae</taxon>
        <taxon>Gracilariales</taxon>
        <taxon>Gracilariaceae</taxon>
        <taxon>Gracilariopsis</taxon>
    </lineage>
</organism>
<evidence type="ECO:0000313" key="6">
    <source>
        <dbReference type="EMBL" id="PXF48392.1"/>
    </source>
</evidence>
<evidence type="ECO:0000256" key="2">
    <source>
        <dbReference type="ARBA" id="ARBA00022598"/>
    </source>
</evidence>
<dbReference type="Gene3D" id="3.30.300.30">
    <property type="match status" value="1"/>
</dbReference>
<dbReference type="InterPro" id="IPR045851">
    <property type="entry name" value="AMP-bd_C_sf"/>
</dbReference>
<feature type="region of interest" description="Disordered" evidence="3">
    <location>
        <begin position="482"/>
        <end position="544"/>
    </location>
</feature>
<evidence type="ECO:0000256" key="1">
    <source>
        <dbReference type="ARBA" id="ARBA00006432"/>
    </source>
</evidence>
<dbReference type="STRING" id="448386.A0A2V3J2Q8"/>
<evidence type="ECO:0000259" key="5">
    <source>
        <dbReference type="Pfam" id="PF13193"/>
    </source>
</evidence>
<dbReference type="InterPro" id="IPR025110">
    <property type="entry name" value="AMP-bd_C"/>
</dbReference>
<dbReference type="Pfam" id="PF00501">
    <property type="entry name" value="AMP-binding"/>
    <property type="match status" value="1"/>
</dbReference>
<evidence type="ECO:0000313" key="7">
    <source>
        <dbReference type="Proteomes" id="UP000247409"/>
    </source>
</evidence>
<dbReference type="AlphaFoldDB" id="A0A2V3J2Q8"/>
<feature type="domain" description="AMP-binding enzyme C-terminal" evidence="5">
    <location>
        <begin position="727"/>
        <end position="796"/>
    </location>
</feature>
<dbReference type="Pfam" id="PF13193">
    <property type="entry name" value="AMP-binding_C"/>
    <property type="match status" value="1"/>
</dbReference>
<dbReference type="InterPro" id="IPR042099">
    <property type="entry name" value="ANL_N_sf"/>
</dbReference>
<keyword evidence="7" id="KW-1185">Reference proteome</keyword>
<accession>A0A2V3J2Q8</accession>
<protein>
    <submittedName>
        <fullName evidence="6">Putative peroxisomal-coenzyme A synthetase</fullName>
    </submittedName>
</protein>
<proteinExistence type="inferred from homology"/>
<dbReference type="EMBL" id="NBIV01000014">
    <property type="protein sequence ID" value="PXF48392.1"/>
    <property type="molecule type" value="Genomic_DNA"/>
</dbReference>
<dbReference type="Gene3D" id="3.40.50.12780">
    <property type="entry name" value="N-terminal domain of ligase-like"/>
    <property type="match status" value="1"/>
</dbReference>
<sequence length="839" mass="92260">MQPSSASFLRALPSAEKDELLKLTTLTELPKSRYATKLAVTAYPHTRRGRKAVFSHIEVYKMVENVAGRMREAGVRPGTVCAFALPTSCESIIYLFALWWIAAIAAPVDPDLPDDQFEDAVTQSGARLLVSPNADDDDPLFIKCASVCKKHSIKDWHIHRTINEGVVLETHGQYLGTGAAWSGGAGDFKLDPDEVAVHVHSQVAIVPLSHNALCAAAKSFVTTYNLAVNMSTMLAPPLYHIHGILILIATFYSGGHIVLPGYGGFDASKFWHFAKKHNITWVSASADQILDLYEENEKSSSSSGKQLLTFVRSSGTTCIAAELLEKVEKSLKTKVYESYGTAEICGFATTNRKDAVFPGTIGRAVDGLQIAVFDSETREMCPPGVTGEIAASGTHVCSSYLNSESATENAVFKTPPSHPDADPVEWFAVGDRGKLDENGVLTVFGDSRSLRKEEVALQEEKKAKELAALAILKAEQEKRAAEETASKEAAAKEAAEKEESNRLEEERRLEQERIAEEERKKVEAEEQAERQRIAREKEEEEERQLLAKEAEEEQMKRAAEEEVARAKKVAEEMEHAERSAALVRAGIENPDELDEETANAILARLEAIEENHRRLQHDVEMRNAAEIEEMRRRVADAEAEAERAAIGGVNENGKMIDLRMEELEAAVMAAAASAESSANNTREAVKAAREVADATYGTNHSQPVEVKASTGDQGALTKTVRVALDDVEAAMRNHPAVDVAKAFGRKDKRFGAEVFCAIVPKRGARVSEPWLKLHAQSVLPAPMVPKKFYYISQMPQGISRRELAESPLLQDLSQFPGYSEVKHVKGPQWKPKSNRRVNA</sequence>
<dbReference type="OrthoDB" id="6614653at2759"/>
<dbReference type="Proteomes" id="UP000247409">
    <property type="component" value="Unassembled WGS sequence"/>
</dbReference>
<dbReference type="GO" id="GO:0006631">
    <property type="term" value="P:fatty acid metabolic process"/>
    <property type="evidence" value="ECO:0007669"/>
    <property type="project" value="TreeGrafter"/>
</dbReference>
<dbReference type="InterPro" id="IPR000873">
    <property type="entry name" value="AMP-dep_synth/lig_dom"/>
</dbReference>
<comment type="caution">
    <text evidence="6">The sequence shown here is derived from an EMBL/GenBank/DDBJ whole genome shotgun (WGS) entry which is preliminary data.</text>
</comment>
<dbReference type="PANTHER" id="PTHR43201">
    <property type="entry name" value="ACYL-COA SYNTHETASE"/>
    <property type="match status" value="1"/>
</dbReference>
<keyword evidence="2" id="KW-0436">Ligase</keyword>
<dbReference type="PANTHER" id="PTHR43201:SF5">
    <property type="entry name" value="MEDIUM-CHAIN ACYL-COA LIGASE ACSF2, MITOCHONDRIAL"/>
    <property type="match status" value="1"/>
</dbReference>
<evidence type="ECO:0000259" key="4">
    <source>
        <dbReference type="Pfam" id="PF00501"/>
    </source>
</evidence>
<gene>
    <name evidence="6" type="ORF">BWQ96_01852</name>
</gene>
<feature type="domain" description="AMP-dependent synthetase/ligase" evidence="4">
    <location>
        <begin position="49"/>
        <end position="401"/>
    </location>
</feature>
<comment type="similarity">
    <text evidence="1">Belongs to the ATP-dependent AMP-binding enzyme family.</text>
</comment>
<dbReference type="GO" id="GO:0031956">
    <property type="term" value="F:medium-chain fatty acid-CoA ligase activity"/>
    <property type="evidence" value="ECO:0007669"/>
    <property type="project" value="TreeGrafter"/>
</dbReference>
<reference evidence="6 7" key="1">
    <citation type="journal article" date="2018" name="Mol. Biol. Evol.">
        <title>Analysis of the draft genome of the red seaweed Gracilariopsis chorda provides insights into genome size evolution in Rhodophyta.</title>
        <authorList>
            <person name="Lee J."/>
            <person name="Yang E.C."/>
            <person name="Graf L."/>
            <person name="Yang J.H."/>
            <person name="Qiu H."/>
            <person name="Zel Zion U."/>
            <person name="Chan C.X."/>
            <person name="Stephens T.G."/>
            <person name="Weber A.P.M."/>
            <person name="Boo G.H."/>
            <person name="Boo S.M."/>
            <person name="Kim K.M."/>
            <person name="Shin Y."/>
            <person name="Jung M."/>
            <person name="Lee S.J."/>
            <person name="Yim H.S."/>
            <person name="Lee J.H."/>
            <person name="Bhattacharya D."/>
            <person name="Yoon H.S."/>
        </authorList>
    </citation>
    <scope>NUCLEOTIDE SEQUENCE [LARGE SCALE GENOMIC DNA]</scope>
    <source>
        <strain evidence="6 7">SKKU-2015</strain>
        <tissue evidence="6">Whole body</tissue>
    </source>
</reference>
<evidence type="ECO:0000256" key="3">
    <source>
        <dbReference type="SAM" id="MobiDB-lite"/>
    </source>
</evidence>
<dbReference type="SUPFAM" id="SSF56801">
    <property type="entry name" value="Acetyl-CoA synthetase-like"/>
    <property type="match status" value="2"/>
</dbReference>